<evidence type="ECO:0000259" key="2">
    <source>
        <dbReference type="Pfam" id="PF12146"/>
    </source>
</evidence>
<name>A0ABM9AYZ3_9BACT</name>
<dbReference type="Proteomes" id="UP000837803">
    <property type="component" value="Unassembled WGS sequence"/>
</dbReference>
<proteinExistence type="predicted"/>
<organism evidence="3 4">
    <name type="scientific">Neolewinella maritima</name>
    <dbReference type="NCBI Taxonomy" id="1383882"/>
    <lineage>
        <taxon>Bacteria</taxon>
        <taxon>Pseudomonadati</taxon>
        <taxon>Bacteroidota</taxon>
        <taxon>Saprospiria</taxon>
        <taxon>Saprospirales</taxon>
        <taxon>Lewinellaceae</taxon>
        <taxon>Neolewinella</taxon>
    </lineage>
</organism>
<feature type="signal peptide" evidence="1">
    <location>
        <begin position="1"/>
        <end position="19"/>
    </location>
</feature>
<dbReference type="InterPro" id="IPR022742">
    <property type="entry name" value="Hydrolase_4"/>
</dbReference>
<dbReference type="InterPro" id="IPR005152">
    <property type="entry name" value="Lipase_secreted"/>
</dbReference>
<protein>
    <recommendedName>
        <fullName evidence="2">Serine aminopeptidase S33 domain-containing protein</fullName>
    </recommendedName>
</protein>
<feature type="chain" id="PRO_5045193231" description="Serine aminopeptidase S33 domain-containing protein" evidence="1">
    <location>
        <begin position="20"/>
        <end position="481"/>
    </location>
</feature>
<dbReference type="InterPro" id="IPR026444">
    <property type="entry name" value="Secre_tail"/>
</dbReference>
<dbReference type="Pfam" id="PF12146">
    <property type="entry name" value="Hydrolase_4"/>
    <property type="match status" value="1"/>
</dbReference>
<keyword evidence="1" id="KW-0732">Signal</keyword>
<dbReference type="InterPro" id="IPR029058">
    <property type="entry name" value="AB_hydrolase_fold"/>
</dbReference>
<keyword evidence="4" id="KW-1185">Reference proteome</keyword>
<accession>A0ABM9AYZ3</accession>
<reference evidence="3" key="1">
    <citation type="submission" date="2021-12" db="EMBL/GenBank/DDBJ databases">
        <authorList>
            <person name="Rodrigo-Torres L."/>
            <person name="Arahal R. D."/>
            <person name="Lucena T."/>
        </authorList>
    </citation>
    <scope>NUCLEOTIDE SEQUENCE</scope>
    <source>
        <strain evidence="3">CECT 8419</strain>
    </source>
</reference>
<dbReference type="NCBIfam" id="TIGR04183">
    <property type="entry name" value="Por_Secre_tail"/>
    <property type="match status" value="1"/>
</dbReference>
<dbReference type="Gene3D" id="3.40.50.1820">
    <property type="entry name" value="alpha/beta hydrolase"/>
    <property type="match status" value="1"/>
</dbReference>
<dbReference type="RefSeq" id="WP_238750060.1">
    <property type="nucleotide sequence ID" value="NZ_CAKLPZ010000001.1"/>
</dbReference>
<feature type="domain" description="Serine aminopeptidase S33" evidence="2">
    <location>
        <begin position="106"/>
        <end position="358"/>
    </location>
</feature>
<dbReference type="PANTHER" id="PTHR34853:SF1">
    <property type="entry name" value="LIPASE 5"/>
    <property type="match status" value="1"/>
</dbReference>
<dbReference type="Gene3D" id="1.10.260.160">
    <property type="match status" value="1"/>
</dbReference>
<dbReference type="SUPFAM" id="SSF53474">
    <property type="entry name" value="alpha/beta-Hydrolases"/>
    <property type="match status" value="1"/>
</dbReference>
<sequence>MKHLSTLLVLLFVCTCVRAQTALSVTQQNTDLAINLAFVVPGAEYDVVNYKVVYTTIDARGQPDTASGLLAIPLNRDLQFPLAAYMHGTVSNREAVPSREGVLERRLIAAFATNGYIVAAPDYIGLGDSEGFHPYVHADSEASSGRDLLLAAKGWMDEQGIAYNDQLFITGYSQGGHAAQALHRDIQENPSSDSLSVTAGAHLSGPYSISDVMRRASLSETRATLPGYIVYTYISYDTVYNLYDSLEQVFVPAYTDLIDSFERQVINLGDFNVRLDTLLQRRGEVVADIFQDSIRQQLETNDTSSQVIQALRRNDTYRWAPDAPTLLFYCTMDEQVPFENALLADSVMTRLGSTTVQTMTGGALTHGECVVPAVQATLGFFDQFAVTQPTTATRGVPITVSDLSVSPNPVSAGGELLVTGLTPGMNYRFAVTDLNGRLVQQGQLSGQQSRVRLSDGLSRGLHLLRIVHSNGDFTVSKLVVQ</sequence>
<evidence type="ECO:0000313" key="4">
    <source>
        <dbReference type="Proteomes" id="UP000837803"/>
    </source>
</evidence>
<evidence type="ECO:0000256" key="1">
    <source>
        <dbReference type="SAM" id="SignalP"/>
    </source>
</evidence>
<gene>
    <name evidence="3" type="ORF">LEM8419_01150</name>
</gene>
<dbReference type="PANTHER" id="PTHR34853">
    <property type="match status" value="1"/>
</dbReference>
<evidence type="ECO:0000313" key="3">
    <source>
        <dbReference type="EMBL" id="CAH0999887.1"/>
    </source>
</evidence>
<comment type="caution">
    <text evidence="3">The sequence shown here is derived from an EMBL/GenBank/DDBJ whole genome shotgun (WGS) entry which is preliminary data.</text>
</comment>
<dbReference type="EMBL" id="CAKLPZ010000001">
    <property type="protein sequence ID" value="CAH0999887.1"/>
    <property type="molecule type" value="Genomic_DNA"/>
</dbReference>